<protein>
    <submittedName>
        <fullName evidence="2">Uncharacterized protein</fullName>
    </submittedName>
</protein>
<sequence length="112" mass="12011">MLREDSTVRLKDRHTRPASSHRSSTGSNGSWASLLCCAQSCGKTDSVTSAQFCGGTATESSKGGFGSAGSLRQSLRTRRRASYADAETTAYLRTASTDSEILAKERRLSELD</sequence>
<name>A0A7S0QK36_9CRYP</name>
<dbReference type="EMBL" id="HBEZ01023236">
    <property type="protein sequence ID" value="CAD8635199.1"/>
    <property type="molecule type" value="Transcribed_RNA"/>
</dbReference>
<reference evidence="2" key="1">
    <citation type="submission" date="2021-01" db="EMBL/GenBank/DDBJ databases">
        <authorList>
            <person name="Corre E."/>
            <person name="Pelletier E."/>
            <person name="Niang G."/>
            <person name="Scheremetjew M."/>
            <person name="Finn R."/>
            <person name="Kale V."/>
            <person name="Holt S."/>
            <person name="Cochrane G."/>
            <person name="Meng A."/>
            <person name="Brown T."/>
            <person name="Cohen L."/>
        </authorList>
    </citation>
    <scope>NUCLEOTIDE SEQUENCE</scope>
    <source>
        <strain evidence="2">CCAP979/52</strain>
    </source>
</reference>
<proteinExistence type="predicted"/>
<feature type="region of interest" description="Disordered" evidence="1">
    <location>
        <begin position="1"/>
        <end position="31"/>
    </location>
</feature>
<dbReference type="AlphaFoldDB" id="A0A7S0QK36"/>
<evidence type="ECO:0000313" key="2">
    <source>
        <dbReference type="EMBL" id="CAD8635199.1"/>
    </source>
</evidence>
<gene>
    <name evidence="2" type="ORF">CCUR1050_LOCUS12880</name>
</gene>
<accession>A0A7S0QK36</accession>
<feature type="compositionally biased region" description="Low complexity" evidence="1">
    <location>
        <begin position="20"/>
        <end position="30"/>
    </location>
</feature>
<feature type="compositionally biased region" description="Basic and acidic residues" evidence="1">
    <location>
        <begin position="1"/>
        <end position="10"/>
    </location>
</feature>
<organism evidence="2">
    <name type="scientific">Cryptomonas curvata</name>
    <dbReference type="NCBI Taxonomy" id="233186"/>
    <lineage>
        <taxon>Eukaryota</taxon>
        <taxon>Cryptophyceae</taxon>
        <taxon>Cryptomonadales</taxon>
        <taxon>Cryptomonadaceae</taxon>
        <taxon>Cryptomonas</taxon>
    </lineage>
</organism>
<evidence type="ECO:0000256" key="1">
    <source>
        <dbReference type="SAM" id="MobiDB-lite"/>
    </source>
</evidence>